<dbReference type="Proteomes" id="UP000190539">
    <property type="component" value="Unassembled WGS sequence"/>
</dbReference>
<reference evidence="1 2" key="1">
    <citation type="submission" date="2017-02" db="EMBL/GenBank/DDBJ databases">
        <title>Draft Genome Sequence of Streptomyces tsukubaensis F601, a Producer of the immunosuppressant tacrolimus FK506.</title>
        <authorList>
            <person name="Zong G."/>
            <person name="Zhong C."/>
            <person name="Fu J."/>
            <person name="Qin R."/>
            <person name="Cao G."/>
        </authorList>
    </citation>
    <scope>NUCLEOTIDE SEQUENCE [LARGE SCALE GENOMIC DNA]</scope>
    <source>
        <strain evidence="1 2">F601</strain>
    </source>
</reference>
<name>A0A1V4A5J4_9ACTN</name>
<dbReference type="AlphaFoldDB" id="A0A1V4A5J4"/>
<sequence length="110" mass="11441">MAFWYELLGALGGPAQKVAELGPELVRDAPAGLGDGATRRELAKVLSVHLSGVCGQVVEVAAQEPGRHSWEPALLQVCIRVEAAAKLAAHLRPGARVAAIPDRVGAACTR</sequence>
<keyword evidence="2" id="KW-1185">Reference proteome</keyword>
<accession>A0A1V4A5J4</accession>
<evidence type="ECO:0000313" key="2">
    <source>
        <dbReference type="Proteomes" id="UP000190539"/>
    </source>
</evidence>
<evidence type="ECO:0000313" key="1">
    <source>
        <dbReference type="EMBL" id="OON75633.1"/>
    </source>
</evidence>
<comment type="caution">
    <text evidence="1">The sequence shown here is derived from an EMBL/GenBank/DDBJ whole genome shotgun (WGS) entry which is preliminary data.</text>
</comment>
<dbReference type="EMBL" id="MVFC01000021">
    <property type="protein sequence ID" value="OON75633.1"/>
    <property type="molecule type" value="Genomic_DNA"/>
</dbReference>
<protein>
    <submittedName>
        <fullName evidence="1">Uncharacterized protein</fullName>
    </submittedName>
</protein>
<proteinExistence type="predicted"/>
<gene>
    <name evidence="1" type="ORF">B1H18_22540</name>
</gene>
<organism evidence="1 2">
    <name type="scientific">Streptomyces tsukubensis</name>
    <dbReference type="NCBI Taxonomy" id="83656"/>
    <lineage>
        <taxon>Bacteria</taxon>
        <taxon>Bacillati</taxon>
        <taxon>Actinomycetota</taxon>
        <taxon>Actinomycetes</taxon>
        <taxon>Kitasatosporales</taxon>
        <taxon>Streptomycetaceae</taxon>
        <taxon>Streptomyces</taxon>
    </lineage>
</organism>